<dbReference type="PANTHER" id="PTHR33620">
    <property type="entry name" value="UREASE ACCESSORY PROTEIN F"/>
    <property type="match status" value="1"/>
</dbReference>
<dbReference type="GO" id="GO:0005737">
    <property type="term" value="C:cytoplasm"/>
    <property type="evidence" value="ECO:0007669"/>
    <property type="project" value="UniProtKB-SubCell"/>
</dbReference>
<comment type="function">
    <text evidence="3">Required for maturation of urease via the functional incorporation of the urease nickel metallocenter.</text>
</comment>
<keyword evidence="2 3" id="KW-0143">Chaperone</keyword>
<dbReference type="InterPro" id="IPR038277">
    <property type="entry name" value="UreF_sf"/>
</dbReference>
<dbReference type="Gene3D" id="1.10.4190.10">
    <property type="entry name" value="Urease accessory protein UreF"/>
    <property type="match status" value="1"/>
</dbReference>
<evidence type="ECO:0000313" key="5">
    <source>
        <dbReference type="Proteomes" id="UP000593875"/>
    </source>
</evidence>
<evidence type="ECO:0000313" key="4">
    <source>
        <dbReference type="EMBL" id="QOL51905.1"/>
    </source>
</evidence>
<protein>
    <recommendedName>
        <fullName evidence="3">Urease accessory protein UreF</fullName>
    </recommendedName>
</protein>
<sequence length="229" mass="24470">MADASLLRLLQLASPALPIGAYSYSQGLESAIDAGLVHNAASARDWIGAALTEVVGRFDAPLQWRLLCAFTERDGAAVCDWSERWLASRDTFELRAETIQMGYSLRQLLGALLEDLPGADARMLPLLDAAALSLPVAYACAAAALGVAPREALLGALFSWAENQVLVCVKTIPLGQVAGQKMLLALAPVVEMVAGDAQALPDHALSNWAPGLSLLSMRHEVQYSRLYRS</sequence>
<keyword evidence="5" id="KW-1185">Reference proteome</keyword>
<keyword evidence="3" id="KW-0963">Cytoplasm</keyword>
<dbReference type="AlphaFoldDB" id="A0A7L9UCK8"/>
<dbReference type="Proteomes" id="UP000593875">
    <property type="component" value="Chromosome"/>
</dbReference>
<dbReference type="PIRSF" id="PIRSF009467">
    <property type="entry name" value="Ureas_acces_UreF"/>
    <property type="match status" value="1"/>
</dbReference>
<reference evidence="4 5" key="1">
    <citation type="submission" date="2020-10" db="EMBL/GenBank/DDBJ databases">
        <title>Genome sequencing of Massilia sp. LPB0304.</title>
        <authorList>
            <person name="Kim J."/>
        </authorList>
    </citation>
    <scope>NUCLEOTIDE SEQUENCE [LARGE SCALE GENOMIC DNA]</scope>
    <source>
        <strain evidence="4 5">LPB0304</strain>
    </source>
</reference>
<dbReference type="PANTHER" id="PTHR33620:SF1">
    <property type="entry name" value="UREASE ACCESSORY PROTEIN F"/>
    <property type="match status" value="1"/>
</dbReference>
<organism evidence="4 5">
    <name type="scientific">Massilia litorea</name>
    <dbReference type="NCBI Taxonomy" id="2769491"/>
    <lineage>
        <taxon>Bacteria</taxon>
        <taxon>Pseudomonadati</taxon>
        <taxon>Pseudomonadota</taxon>
        <taxon>Betaproteobacteria</taxon>
        <taxon>Burkholderiales</taxon>
        <taxon>Oxalobacteraceae</taxon>
        <taxon>Telluria group</taxon>
        <taxon>Massilia</taxon>
    </lineage>
</organism>
<dbReference type="InterPro" id="IPR002639">
    <property type="entry name" value="UreF"/>
</dbReference>
<evidence type="ECO:0000256" key="3">
    <source>
        <dbReference type="HAMAP-Rule" id="MF_01385"/>
    </source>
</evidence>
<dbReference type="EMBL" id="CP062941">
    <property type="protein sequence ID" value="QOL51905.1"/>
    <property type="molecule type" value="Genomic_DNA"/>
</dbReference>
<evidence type="ECO:0000256" key="2">
    <source>
        <dbReference type="ARBA" id="ARBA00023186"/>
    </source>
</evidence>
<accession>A0A7L9UCK8</accession>
<dbReference type="Pfam" id="PF01730">
    <property type="entry name" value="UreF"/>
    <property type="match status" value="1"/>
</dbReference>
<dbReference type="HAMAP" id="MF_01385">
    <property type="entry name" value="UreF"/>
    <property type="match status" value="1"/>
</dbReference>
<dbReference type="GO" id="GO:0016151">
    <property type="term" value="F:nickel cation binding"/>
    <property type="evidence" value="ECO:0007669"/>
    <property type="project" value="UniProtKB-UniRule"/>
</dbReference>
<comment type="subunit">
    <text evidence="3">UreD, UreF and UreG form a complex that acts as a GTP-hydrolysis-dependent molecular chaperone, activating the urease apoprotein by helping to assemble the nickel containing metallocenter of UreC. The UreE protein probably delivers the nickel.</text>
</comment>
<proteinExistence type="inferred from homology"/>
<evidence type="ECO:0000256" key="1">
    <source>
        <dbReference type="ARBA" id="ARBA00022988"/>
    </source>
</evidence>
<keyword evidence="1 3" id="KW-0996">Nickel insertion</keyword>
<name>A0A7L9UCK8_9BURK</name>
<comment type="similarity">
    <text evidence="3">Belongs to the UreF family.</text>
</comment>
<comment type="subcellular location">
    <subcellularLocation>
        <location evidence="3">Cytoplasm</location>
    </subcellularLocation>
</comment>
<dbReference type="RefSeq" id="WP_193688877.1">
    <property type="nucleotide sequence ID" value="NZ_CP062941.1"/>
</dbReference>
<dbReference type="KEGG" id="mlir:LPB04_06875"/>
<gene>
    <name evidence="3" type="primary">ureF</name>
    <name evidence="4" type="ORF">LPB04_06875</name>
</gene>